<reference evidence="1" key="1">
    <citation type="submission" date="2023-07" db="EMBL/GenBank/DDBJ databases">
        <title>draft genome sequence of fig (Ficus carica).</title>
        <authorList>
            <person name="Takahashi T."/>
            <person name="Nishimura K."/>
        </authorList>
    </citation>
    <scope>NUCLEOTIDE SEQUENCE</scope>
</reference>
<name>A0AA87ZZ99_FICCA</name>
<comment type="caution">
    <text evidence="1">The sequence shown here is derived from an EMBL/GenBank/DDBJ whole genome shotgun (WGS) entry which is preliminary data.</text>
</comment>
<organism evidence="1 2">
    <name type="scientific">Ficus carica</name>
    <name type="common">Common fig</name>
    <dbReference type="NCBI Taxonomy" id="3494"/>
    <lineage>
        <taxon>Eukaryota</taxon>
        <taxon>Viridiplantae</taxon>
        <taxon>Streptophyta</taxon>
        <taxon>Embryophyta</taxon>
        <taxon>Tracheophyta</taxon>
        <taxon>Spermatophyta</taxon>
        <taxon>Magnoliopsida</taxon>
        <taxon>eudicotyledons</taxon>
        <taxon>Gunneridae</taxon>
        <taxon>Pentapetalae</taxon>
        <taxon>rosids</taxon>
        <taxon>fabids</taxon>
        <taxon>Rosales</taxon>
        <taxon>Moraceae</taxon>
        <taxon>Ficeae</taxon>
        <taxon>Ficus</taxon>
    </lineage>
</organism>
<sequence>MTTKKDVGSIEHEVILVLMELENTFKHVIQRLSDMKQYSNSGSASSDELEALKIIEKKTRENQEQAFRNFSKLRREYFDPQQDPKTHKPLSRNRIQAMKLTKEKLEKILSNLQARQIYLDHQEEKFRKYNVPRRDVHRSSPESFECYLERLRKFMQVTWKEAAEKCRRKEHRSFIEWMVKLEQSEEHETRTTFEVLRGVLIEIGIQISHSLIEYLLIMSVSAEREEMAMSIYEVESMIRCLSVEENSIVIDSFLSVVKLFERATKLANPYMAETEKEKRSKKIKKDDARIEKENNIHCPFSDQDTEDKCNSKIEIKKDDSQIEKEINVPLITSLVKDANGKHEKMTDKVKKDDSLQIEKENDLLHLIIIEVLRLEIGFRIPDLPMMVSNEVYMAMGEHLMENVFEDRMSSLSAKIDELKLLEVVSVGEKDSMRKSFEQELDVGVKESWNKLDLKL</sequence>
<protein>
    <submittedName>
        <fullName evidence="1">Uncharacterized protein</fullName>
    </submittedName>
</protein>
<accession>A0AA87ZZ99</accession>
<dbReference type="Gramene" id="FCD_00027183-RA">
    <property type="protein sequence ID" value="FCD_00027183-RA:cds"/>
    <property type="gene ID" value="FCD_00027183"/>
</dbReference>
<dbReference type="Proteomes" id="UP001187192">
    <property type="component" value="Unassembled WGS sequence"/>
</dbReference>
<keyword evidence="2" id="KW-1185">Reference proteome</keyword>
<dbReference type="EMBL" id="BTGU01000016">
    <property type="protein sequence ID" value="GMN43382.1"/>
    <property type="molecule type" value="Genomic_DNA"/>
</dbReference>
<dbReference type="AlphaFoldDB" id="A0AA87ZZ99"/>
<evidence type="ECO:0000313" key="1">
    <source>
        <dbReference type="EMBL" id="GMN43382.1"/>
    </source>
</evidence>
<evidence type="ECO:0000313" key="2">
    <source>
        <dbReference type="Proteomes" id="UP001187192"/>
    </source>
</evidence>
<gene>
    <name evidence="1" type="ORF">TIFTF001_012593</name>
</gene>
<proteinExistence type="predicted"/>